<evidence type="ECO:0000313" key="2">
    <source>
        <dbReference type="Proteomes" id="UP000494119"/>
    </source>
</evidence>
<dbReference type="Gene3D" id="1.10.3210.10">
    <property type="entry name" value="Hypothetical protein af1432"/>
    <property type="match status" value="1"/>
</dbReference>
<dbReference type="PANTHER" id="PTHR46246">
    <property type="entry name" value="GUANOSINE-3',5'-BIS(DIPHOSPHATE) 3'-PYROPHOSPHOHYDROLASE MESH1"/>
    <property type="match status" value="1"/>
</dbReference>
<dbReference type="AlphaFoldDB" id="A0A6J5FGU8"/>
<dbReference type="PANTHER" id="PTHR46246:SF1">
    <property type="entry name" value="GUANOSINE-3',5'-BIS(DIPHOSPHATE) 3'-PYROPHOSPHOHYDROLASE MESH1"/>
    <property type="match status" value="1"/>
</dbReference>
<dbReference type="Proteomes" id="UP000494119">
    <property type="component" value="Unassembled WGS sequence"/>
</dbReference>
<dbReference type="Pfam" id="PF13328">
    <property type="entry name" value="HD_4"/>
    <property type="match status" value="1"/>
</dbReference>
<gene>
    <name evidence="1" type="primary">relA_1</name>
    <name evidence="1" type="ORF">LMG28688_00809</name>
</gene>
<keyword evidence="1" id="KW-0418">Kinase</keyword>
<keyword evidence="1" id="KW-0808">Transferase</keyword>
<keyword evidence="2" id="KW-1185">Reference proteome</keyword>
<dbReference type="GO" id="GO:0008728">
    <property type="term" value="F:GTP diphosphokinase activity"/>
    <property type="evidence" value="ECO:0007669"/>
    <property type="project" value="UniProtKB-EC"/>
</dbReference>
<dbReference type="InterPro" id="IPR052194">
    <property type="entry name" value="MESH1"/>
</dbReference>
<name>A0A6J5FGU8_9BURK</name>
<dbReference type="GO" id="GO:0008893">
    <property type="term" value="F:guanosine-3',5'-bis(diphosphate) 3'-diphosphatase activity"/>
    <property type="evidence" value="ECO:0007669"/>
    <property type="project" value="TreeGrafter"/>
</dbReference>
<reference evidence="1 2" key="1">
    <citation type="submission" date="2020-04" db="EMBL/GenBank/DDBJ databases">
        <authorList>
            <person name="De Canck E."/>
        </authorList>
    </citation>
    <scope>NUCLEOTIDE SEQUENCE [LARGE SCALE GENOMIC DNA]</scope>
    <source>
        <strain evidence="1 2">LMG 28688</strain>
    </source>
</reference>
<protein>
    <submittedName>
        <fullName evidence="1">GTP pyrophosphokinase</fullName>
        <ecNumber evidence="1">2.7.6.5</ecNumber>
    </submittedName>
</protein>
<dbReference type="SUPFAM" id="SSF109604">
    <property type="entry name" value="HD-domain/PDEase-like"/>
    <property type="match status" value="1"/>
</dbReference>
<accession>A0A6J5FGU8</accession>
<sequence>MSGFLVFEAMSFARFRHREQKRKYTGAPYFDHLAEVAGIVATVDSSPLTMVVAWLHDVMEDQGVTEAALIGQFGWPVAEGVRWLSDMESGNRAERKAASRERLARAPDWVQTIKCADLISNTGSIVQHDPKFAVTYLEEKRLLLDVLTMADPRLRRIAREQAEA</sequence>
<dbReference type="EMBL" id="CADIKL010000003">
    <property type="protein sequence ID" value="CAB3779338.1"/>
    <property type="molecule type" value="Genomic_DNA"/>
</dbReference>
<proteinExistence type="predicted"/>
<dbReference type="EC" id="2.7.6.5" evidence="1"/>
<evidence type="ECO:0000313" key="1">
    <source>
        <dbReference type="EMBL" id="CAB3779338.1"/>
    </source>
</evidence>
<organism evidence="1 2">
    <name type="scientific">Paraburkholderia caffeinitolerans</name>
    <dbReference type="NCBI Taxonomy" id="1723730"/>
    <lineage>
        <taxon>Bacteria</taxon>
        <taxon>Pseudomonadati</taxon>
        <taxon>Pseudomonadota</taxon>
        <taxon>Betaproteobacteria</taxon>
        <taxon>Burkholderiales</taxon>
        <taxon>Burkholderiaceae</taxon>
        <taxon>Paraburkholderia</taxon>
    </lineage>
</organism>
<dbReference type="GO" id="GO:0016301">
    <property type="term" value="F:kinase activity"/>
    <property type="evidence" value="ECO:0007669"/>
    <property type="project" value="UniProtKB-KW"/>
</dbReference>